<dbReference type="RefSeq" id="WP_130138754.1">
    <property type="nucleotide sequence ID" value="NZ_SGFE01000036.1"/>
</dbReference>
<dbReference type="Gene3D" id="3.30.429.10">
    <property type="entry name" value="Macrophage Migration Inhibitory Factor"/>
    <property type="match status" value="1"/>
</dbReference>
<dbReference type="AlphaFoldDB" id="A0A4Q7CVR9"/>
<comment type="caution">
    <text evidence="1">The sequence shown here is derived from an EMBL/GenBank/DDBJ whole genome shotgun (WGS) entry which is preliminary data.</text>
</comment>
<dbReference type="EMBL" id="SGFE01000036">
    <property type="protein sequence ID" value="RZI30386.1"/>
    <property type="molecule type" value="Genomic_DNA"/>
</dbReference>
<name>A0A4Q7CVR9_9PSED</name>
<gene>
    <name evidence="1" type="ORF">EUX57_18035</name>
</gene>
<protein>
    <submittedName>
        <fullName evidence="1">4-oxalocrotonate tautomerase</fullName>
    </submittedName>
</protein>
<dbReference type="SUPFAM" id="SSF55331">
    <property type="entry name" value="Tautomerase/MIF"/>
    <property type="match status" value="1"/>
</dbReference>
<sequence length="133" mass="14650">MPGITLTLSGAPDAALASQLSQKLTELTARVLDKQPSQTMVIVGFVDPSLWFIDSKSLEILGHNSFRLEITITDETTTVAQKLRYQRESYDLLSESIGNVHPHSNVHIIDVRATAYGYGGVPQAEKLWGLKKI</sequence>
<dbReference type="Proteomes" id="UP000293369">
    <property type="component" value="Unassembled WGS sequence"/>
</dbReference>
<proteinExistence type="predicted"/>
<accession>A0A4Q7CVR9</accession>
<reference evidence="1 2" key="1">
    <citation type="submission" date="2019-02" db="EMBL/GenBank/DDBJ databases">
        <title>Pseudomonas spp from wheat grain.</title>
        <authorList>
            <person name="Cho G.-S."/>
            <person name="Franz C.M.A.P."/>
        </authorList>
    </citation>
    <scope>NUCLEOTIDE SEQUENCE [LARGE SCALE GENOMIC DNA]</scope>
    <source>
        <strain evidence="1 2">133NRW</strain>
    </source>
</reference>
<organism evidence="1 2">
    <name type="scientific">Pseudomonas orientalis</name>
    <dbReference type="NCBI Taxonomy" id="76758"/>
    <lineage>
        <taxon>Bacteria</taxon>
        <taxon>Pseudomonadati</taxon>
        <taxon>Pseudomonadota</taxon>
        <taxon>Gammaproteobacteria</taxon>
        <taxon>Pseudomonadales</taxon>
        <taxon>Pseudomonadaceae</taxon>
        <taxon>Pseudomonas</taxon>
    </lineage>
</organism>
<evidence type="ECO:0000313" key="1">
    <source>
        <dbReference type="EMBL" id="RZI30386.1"/>
    </source>
</evidence>
<dbReference type="InterPro" id="IPR014347">
    <property type="entry name" value="Tautomerase/MIF_sf"/>
</dbReference>
<evidence type="ECO:0000313" key="2">
    <source>
        <dbReference type="Proteomes" id="UP000293369"/>
    </source>
</evidence>